<reference evidence="2" key="1">
    <citation type="journal article" date="2020" name="Nat. Commun.">
        <title>Genome assembly of wild tea tree DASZ reveals pedigree and selection history of tea varieties.</title>
        <authorList>
            <person name="Zhang W."/>
            <person name="Zhang Y."/>
            <person name="Qiu H."/>
            <person name="Guo Y."/>
            <person name="Wan H."/>
            <person name="Zhang X."/>
            <person name="Scossa F."/>
            <person name="Alseekh S."/>
            <person name="Zhang Q."/>
            <person name="Wang P."/>
            <person name="Xu L."/>
            <person name="Schmidt M.H."/>
            <person name="Jia X."/>
            <person name="Li D."/>
            <person name="Zhu A."/>
            <person name="Guo F."/>
            <person name="Chen W."/>
            <person name="Ni D."/>
            <person name="Usadel B."/>
            <person name="Fernie A.R."/>
            <person name="Wen W."/>
        </authorList>
    </citation>
    <scope>NUCLEOTIDE SEQUENCE [LARGE SCALE GENOMIC DNA]</scope>
    <source>
        <strain evidence="2">cv. G240</strain>
    </source>
</reference>
<dbReference type="EMBL" id="JACBKZ010000009">
    <property type="protein sequence ID" value="KAF5941746.1"/>
    <property type="molecule type" value="Genomic_DNA"/>
</dbReference>
<dbReference type="AlphaFoldDB" id="A0A7J7GQI7"/>
<proteinExistence type="predicted"/>
<protein>
    <submittedName>
        <fullName evidence="1">Uncharacterized protein</fullName>
    </submittedName>
</protein>
<keyword evidence="2" id="KW-1185">Reference proteome</keyword>
<reference evidence="1 2" key="2">
    <citation type="submission" date="2020-07" db="EMBL/GenBank/DDBJ databases">
        <title>Genome assembly of wild tea tree DASZ reveals pedigree and selection history of tea varieties.</title>
        <authorList>
            <person name="Zhang W."/>
        </authorList>
    </citation>
    <scope>NUCLEOTIDE SEQUENCE [LARGE SCALE GENOMIC DNA]</scope>
    <source>
        <strain evidence="2">cv. G240</strain>
        <tissue evidence="1">Leaf</tissue>
    </source>
</reference>
<name>A0A7J7GQI7_CAMSI</name>
<organism evidence="1 2">
    <name type="scientific">Camellia sinensis</name>
    <name type="common">Tea plant</name>
    <name type="synonym">Thea sinensis</name>
    <dbReference type="NCBI Taxonomy" id="4442"/>
    <lineage>
        <taxon>Eukaryota</taxon>
        <taxon>Viridiplantae</taxon>
        <taxon>Streptophyta</taxon>
        <taxon>Embryophyta</taxon>
        <taxon>Tracheophyta</taxon>
        <taxon>Spermatophyta</taxon>
        <taxon>Magnoliopsida</taxon>
        <taxon>eudicotyledons</taxon>
        <taxon>Gunneridae</taxon>
        <taxon>Pentapetalae</taxon>
        <taxon>asterids</taxon>
        <taxon>Ericales</taxon>
        <taxon>Theaceae</taxon>
        <taxon>Camellia</taxon>
    </lineage>
</organism>
<sequence length="134" mass="15245">MEVAMEVEDDVFFADLNKQISLLIMDDDDGDDPVAHCPSVSLQVLHHPPSYFSVYLERASLEQSILLHKHKHNHHHHHFPTRKLAEEKAKELVCSSHSRRIREERTGKGKTAHPTTQSSKGTLITQAVLLMHLS</sequence>
<dbReference type="PANTHER" id="PTHR34956:SF2">
    <property type="entry name" value="OS05G0397300 PROTEIN"/>
    <property type="match status" value="1"/>
</dbReference>
<dbReference type="PANTHER" id="PTHR34956">
    <property type="entry name" value="OS05G0397300 PROTEIN"/>
    <property type="match status" value="1"/>
</dbReference>
<accession>A0A7J7GQI7</accession>
<evidence type="ECO:0000313" key="2">
    <source>
        <dbReference type="Proteomes" id="UP000593564"/>
    </source>
</evidence>
<dbReference type="Proteomes" id="UP000593564">
    <property type="component" value="Unassembled WGS sequence"/>
</dbReference>
<evidence type="ECO:0000313" key="1">
    <source>
        <dbReference type="EMBL" id="KAF5941746.1"/>
    </source>
</evidence>
<gene>
    <name evidence="1" type="ORF">HYC85_019388</name>
</gene>
<comment type="caution">
    <text evidence="1">The sequence shown here is derived from an EMBL/GenBank/DDBJ whole genome shotgun (WGS) entry which is preliminary data.</text>
</comment>